<gene>
    <name evidence="2" type="ORF">JR316_010123</name>
</gene>
<comment type="caution">
    <text evidence="2">The sequence shown here is derived from an EMBL/GenBank/DDBJ whole genome shotgun (WGS) entry which is preliminary data.</text>
</comment>
<name>A0A8H7XRP0_PSICU</name>
<dbReference type="Gene3D" id="1.20.1280.50">
    <property type="match status" value="1"/>
</dbReference>
<evidence type="ECO:0000313" key="2">
    <source>
        <dbReference type="EMBL" id="KAG5164488.1"/>
    </source>
</evidence>
<proteinExistence type="predicted"/>
<accession>A0A8H7XRP0</accession>
<dbReference type="OrthoDB" id="3365698at2759"/>
<sequence length="628" mass="71785">MESDLARLLQCNEMPSQRMMAEIKHFLQEPLAKFRANQLEIERLEYAIRTLNNEQAKIKEIVKPYNTVLAPIRRLPTDILREIFSHCLSSHRLPIISATEAPLLLTHICSSWRTIALSSPLLWSKIIISLPSQTYYDNNDSDEEKEDKYILSEEEMAQRQNYERVAELRAEVTKIWLDRSGPNCPISISIVCPYTRYPCWNNSIANIIDIIIQHSRRFHSIEMAVQQNLYSHIQELLSDADLSMLKAFKLKIQEPISYRTPARLPIDTPVSLPLKNLMLDTFSLSWKTCTKDFTVIPISWNHLRRLFLHSPIQQKDIIPLLSECSNLSECRIWVSNYFQEPETTPKTLTRKVFLPRLHSLFIHDTTRSPVTAAAYAAIDAPALRTVGYTRSYHGSVDRYGTVTEDLSAQLSSFCHIVEGASVDKFMLAMAYQLSETIVGVLKRTTWPKHVIIGQKPLPFRLAESTGSPRYLDTTGPQTLPELNQFDLSSLTITNESHSTGHLLPRLEYLEVYGISCSSDDAAATMIKSRLSAYKAGYVSCLRTVILHFNRPMERDIEGEIRQYAYDAGVSPVKLKLMYKPVKSRLPHMMTYSSSYGLSNRKGFTWSGAMEYDEFGDSVDSGEQDDDEY</sequence>
<evidence type="ECO:0000256" key="1">
    <source>
        <dbReference type="SAM" id="Coils"/>
    </source>
</evidence>
<keyword evidence="1" id="KW-0175">Coiled coil</keyword>
<feature type="coiled-coil region" evidence="1">
    <location>
        <begin position="34"/>
        <end position="61"/>
    </location>
</feature>
<reference evidence="2" key="1">
    <citation type="submission" date="2021-02" db="EMBL/GenBank/DDBJ databases">
        <title>Psilocybe cubensis genome.</title>
        <authorList>
            <person name="Mckernan K.J."/>
            <person name="Crawford S."/>
            <person name="Trippe A."/>
            <person name="Kane L.T."/>
            <person name="Mclaughlin S."/>
        </authorList>
    </citation>
    <scope>NUCLEOTIDE SEQUENCE [LARGE SCALE GENOMIC DNA]</scope>
    <source>
        <strain evidence="2">MGC-MH-2018</strain>
    </source>
</reference>
<dbReference type="EMBL" id="JAFIQS010000011">
    <property type="protein sequence ID" value="KAG5164488.1"/>
    <property type="molecule type" value="Genomic_DNA"/>
</dbReference>
<organism evidence="2">
    <name type="scientific">Psilocybe cubensis</name>
    <name type="common">Psychedelic mushroom</name>
    <name type="synonym">Stropharia cubensis</name>
    <dbReference type="NCBI Taxonomy" id="181762"/>
    <lineage>
        <taxon>Eukaryota</taxon>
        <taxon>Fungi</taxon>
        <taxon>Dikarya</taxon>
        <taxon>Basidiomycota</taxon>
        <taxon>Agaricomycotina</taxon>
        <taxon>Agaricomycetes</taxon>
        <taxon>Agaricomycetidae</taxon>
        <taxon>Agaricales</taxon>
        <taxon>Agaricineae</taxon>
        <taxon>Strophariaceae</taxon>
        <taxon>Psilocybe</taxon>
    </lineage>
</organism>
<evidence type="ECO:0008006" key="3">
    <source>
        <dbReference type="Google" id="ProtNLM"/>
    </source>
</evidence>
<dbReference type="AlphaFoldDB" id="A0A8H7XRP0"/>
<protein>
    <recommendedName>
        <fullName evidence="3">F-box domain-containing protein</fullName>
    </recommendedName>
</protein>